<protein>
    <submittedName>
        <fullName evidence="2">Uncharacterized protein</fullName>
    </submittedName>
</protein>
<sequence length="195" mass="21696">MDETGEHSRLNVKKPTVPGIGTASPVQTVAGKDKTNPLKVVTLLKSETEEETPLKTRRKLPRTITGSTSRARSRVIRPQSNIEQIIKDTLESIFKEQIDQRRQDKHENPVAPEINSGIISGQNNEDIDHVSETSSENENELIQEGQDPNEDDDSDHVSETSSENENELIQEGQDPNEDDDSGMSFDSIALHNLDT</sequence>
<gene>
    <name evidence="2" type="ORF">RND71_021253</name>
</gene>
<evidence type="ECO:0000313" key="3">
    <source>
        <dbReference type="Proteomes" id="UP001291623"/>
    </source>
</evidence>
<reference evidence="2" key="1">
    <citation type="submission" date="2023-12" db="EMBL/GenBank/DDBJ databases">
        <title>Genome assembly of Anisodus tanguticus.</title>
        <authorList>
            <person name="Wang Y.-J."/>
        </authorList>
    </citation>
    <scope>NUCLEOTIDE SEQUENCE</scope>
    <source>
        <strain evidence="2">KB-2021</strain>
        <tissue evidence="2">Leaf</tissue>
    </source>
</reference>
<organism evidence="2 3">
    <name type="scientific">Anisodus tanguticus</name>
    <dbReference type="NCBI Taxonomy" id="243964"/>
    <lineage>
        <taxon>Eukaryota</taxon>
        <taxon>Viridiplantae</taxon>
        <taxon>Streptophyta</taxon>
        <taxon>Embryophyta</taxon>
        <taxon>Tracheophyta</taxon>
        <taxon>Spermatophyta</taxon>
        <taxon>Magnoliopsida</taxon>
        <taxon>eudicotyledons</taxon>
        <taxon>Gunneridae</taxon>
        <taxon>Pentapetalae</taxon>
        <taxon>asterids</taxon>
        <taxon>lamiids</taxon>
        <taxon>Solanales</taxon>
        <taxon>Solanaceae</taxon>
        <taxon>Solanoideae</taxon>
        <taxon>Hyoscyameae</taxon>
        <taxon>Anisodus</taxon>
    </lineage>
</organism>
<feature type="region of interest" description="Disordered" evidence="1">
    <location>
        <begin position="47"/>
        <end position="76"/>
    </location>
</feature>
<evidence type="ECO:0000256" key="1">
    <source>
        <dbReference type="SAM" id="MobiDB-lite"/>
    </source>
</evidence>
<dbReference type="AlphaFoldDB" id="A0AAE1RUV1"/>
<feature type="compositionally biased region" description="Acidic residues" evidence="1">
    <location>
        <begin position="162"/>
        <end position="181"/>
    </location>
</feature>
<evidence type="ECO:0000313" key="2">
    <source>
        <dbReference type="EMBL" id="KAK4359024.1"/>
    </source>
</evidence>
<feature type="region of interest" description="Disordered" evidence="1">
    <location>
        <begin position="97"/>
        <end position="195"/>
    </location>
</feature>
<comment type="caution">
    <text evidence="2">The sequence shown here is derived from an EMBL/GenBank/DDBJ whole genome shotgun (WGS) entry which is preliminary data.</text>
</comment>
<feature type="compositionally biased region" description="Acidic residues" evidence="1">
    <location>
        <begin position="135"/>
        <end position="154"/>
    </location>
</feature>
<proteinExistence type="predicted"/>
<name>A0AAE1RUV1_9SOLA</name>
<keyword evidence="3" id="KW-1185">Reference proteome</keyword>
<dbReference type="EMBL" id="JAVYJV010000011">
    <property type="protein sequence ID" value="KAK4359024.1"/>
    <property type="molecule type" value="Genomic_DNA"/>
</dbReference>
<feature type="region of interest" description="Disordered" evidence="1">
    <location>
        <begin position="1"/>
        <end position="33"/>
    </location>
</feature>
<dbReference type="Proteomes" id="UP001291623">
    <property type="component" value="Unassembled WGS sequence"/>
</dbReference>
<accession>A0AAE1RUV1</accession>
<feature type="compositionally biased region" description="Basic and acidic residues" evidence="1">
    <location>
        <begin position="97"/>
        <end position="108"/>
    </location>
</feature>